<dbReference type="Gene3D" id="3.30.2310.20">
    <property type="entry name" value="RelE-like"/>
    <property type="match status" value="1"/>
</dbReference>
<dbReference type="Pfam" id="PF05016">
    <property type="entry name" value="ParE_toxin"/>
    <property type="match status" value="1"/>
</dbReference>
<accession>A0A8K1ZZJ6</accession>
<evidence type="ECO:0000313" key="2">
    <source>
        <dbReference type="EMBL" id="NCJ06836.1"/>
    </source>
</evidence>
<dbReference type="AlphaFoldDB" id="A0A8K1ZZJ6"/>
<dbReference type="Proteomes" id="UP000607397">
    <property type="component" value="Unassembled WGS sequence"/>
</dbReference>
<proteinExistence type="predicted"/>
<dbReference type="PANTHER" id="PTHR38813">
    <property type="match status" value="1"/>
</dbReference>
<dbReference type="EMBL" id="WVIC01000017">
    <property type="protein sequence ID" value="NCJ06836.1"/>
    <property type="molecule type" value="Genomic_DNA"/>
</dbReference>
<dbReference type="InterPro" id="IPR035093">
    <property type="entry name" value="RelE/ParE_toxin_dom_sf"/>
</dbReference>
<evidence type="ECO:0000313" key="3">
    <source>
        <dbReference type="Proteomes" id="UP000607397"/>
    </source>
</evidence>
<sequence length="89" mass="10528">MKVEYLPSFLKDLKALKSTPSYSAIRNLVFQEIPNCSNFEEIRGLKKLKASDSAYRLRIGDYRIGFFFENDTITFARVLHRREIYRSFP</sequence>
<name>A0A8K1ZZJ6_9CYAN</name>
<dbReference type="InterPro" id="IPR052747">
    <property type="entry name" value="TA_system_RelE_toxin"/>
</dbReference>
<dbReference type="PANTHER" id="PTHR38813:SF1">
    <property type="entry name" value="TOXIN RELE1-RELATED"/>
    <property type="match status" value="1"/>
</dbReference>
<keyword evidence="3" id="KW-1185">Reference proteome</keyword>
<reference evidence="2" key="1">
    <citation type="submission" date="2019-12" db="EMBL/GenBank/DDBJ databases">
        <title>High-Quality draft genome sequences of three cyanobacteria isolated from the limestone walls of the Old Cathedral of Coimbra.</title>
        <authorList>
            <person name="Tiago I."/>
            <person name="Soares F."/>
            <person name="Portugal A."/>
        </authorList>
    </citation>
    <scope>NUCLEOTIDE SEQUENCE [LARGE SCALE GENOMIC DNA]</scope>
    <source>
        <strain evidence="2">C</strain>
    </source>
</reference>
<dbReference type="SUPFAM" id="SSF143011">
    <property type="entry name" value="RelE-like"/>
    <property type="match status" value="1"/>
</dbReference>
<organism evidence="2 3">
    <name type="scientific">Petrachloros mirabilis ULC683</name>
    <dbReference type="NCBI Taxonomy" id="2781853"/>
    <lineage>
        <taxon>Bacteria</taxon>
        <taxon>Bacillati</taxon>
        <taxon>Cyanobacteriota</taxon>
        <taxon>Cyanophyceae</taxon>
        <taxon>Synechococcales</taxon>
        <taxon>Petrachlorosaceae</taxon>
        <taxon>Petrachloros</taxon>
        <taxon>Petrachloros mirabilis</taxon>
    </lineage>
</organism>
<gene>
    <name evidence="2" type="ORF">GS597_10005</name>
</gene>
<keyword evidence="1" id="KW-1277">Toxin-antitoxin system</keyword>
<comment type="caution">
    <text evidence="2">The sequence shown here is derived from an EMBL/GenBank/DDBJ whole genome shotgun (WGS) entry which is preliminary data.</text>
</comment>
<protein>
    <submittedName>
        <fullName evidence="2">Type II toxin-antitoxin system RelE/ParE family toxin</fullName>
    </submittedName>
</protein>
<dbReference type="InterPro" id="IPR007712">
    <property type="entry name" value="RelE/ParE_toxin"/>
</dbReference>
<evidence type="ECO:0000256" key="1">
    <source>
        <dbReference type="ARBA" id="ARBA00022649"/>
    </source>
</evidence>